<dbReference type="EMBL" id="HBUF01034252">
    <property type="protein sequence ID" value="CAG6615903.1"/>
    <property type="molecule type" value="Transcribed_RNA"/>
</dbReference>
<evidence type="ECO:0000256" key="2">
    <source>
        <dbReference type="SAM" id="SignalP"/>
    </source>
</evidence>
<feature type="compositionally biased region" description="Basic residues" evidence="1">
    <location>
        <begin position="119"/>
        <end position="131"/>
    </location>
</feature>
<dbReference type="EMBL" id="HBUF01347118">
    <property type="protein sequence ID" value="CAG6710460.1"/>
    <property type="molecule type" value="Transcribed_RNA"/>
</dbReference>
<feature type="signal peptide" evidence="2">
    <location>
        <begin position="1"/>
        <end position="19"/>
    </location>
</feature>
<organism evidence="3">
    <name type="scientific">Cacopsylla melanoneura</name>
    <dbReference type="NCBI Taxonomy" id="428564"/>
    <lineage>
        <taxon>Eukaryota</taxon>
        <taxon>Metazoa</taxon>
        <taxon>Ecdysozoa</taxon>
        <taxon>Arthropoda</taxon>
        <taxon>Hexapoda</taxon>
        <taxon>Insecta</taxon>
        <taxon>Pterygota</taxon>
        <taxon>Neoptera</taxon>
        <taxon>Paraneoptera</taxon>
        <taxon>Hemiptera</taxon>
        <taxon>Sternorrhyncha</taxon>
        <taxon>Psylloidea</taxon>
        <taxon>Psyllidae</taxon>
        <taxon>Psyllinae</taxon>
        <taxon>Cacopsylla</taxon>
    </lineage>
</organism>
<reference evidence="3" key="1">
    <citation type="submission" date="2021-05" db="EMBL/GenBank/DDBJ databases">
        <authorList>
            <person name="Alioto T."/>
            <person name="Alioto T."/>
            <person name="Gomez Garrido J."/>
        </authorList>
    </citation>
    <scope>NUCLEOTIDE SEQUENCE</scope>
</reference>
<proteinExistence type="predicted"/>
<dbReference type="EMBL" id="HBUF01347121">
    <property type="protein sequence ID" value="CAG6710469.1"/>
    <property type="molecule type" value="Transcribed_RNA"/>
</dbReference>
<accession>A0A8D8XWL9</accession>
<evidence type="ECO:0000313" key="3">
    <source>
        <dbReference type="EMBL" id="CAG6710463.1"/>
    </source>
</evidence>
<name>A0A8D8XWL9_9HEMI</name>
<dbReference type="EMBL" id="HBUF01034254">
    <property type="protein sequence ID" value="CAG6615907.1"/>
    <property type="molecule type" value="Transcribed_RNA"/>
</dbReference>
<dbReference type="AlphaFoldDB" id="A0A8D8XWL9"/>
<feature type="region of interest" description="Disordered" evidence="1">
    <location>
        <begin position="92"/>
        <end position="131"/>
    </location>
</feature>
<dbReference type="EMBL" id="HBUF01034253">
    <property type="protein sequence ID" value="CAG6615905.1"/>
    <property type="molecule type" value="Transcribed_RNA"/>
</dbReference>
<keyword evidence="2" id="KW-0732">Signal</keyword>
<feature type="compositionally biased region" description="Basic and acidic residues" evidence="1">
    <location>
        <begin position="109"/>
        <end position="118"/>
    </location>
</feature>
<feature type="compositionally biased region" description="Basic residues" evidence="1">
    <location>
        <begin position="94"/>
        <end position="108"/>
    </location>
</feature>
<evidence type="ECO:0000256" key="1">
    <source>
        <dbReference type="SAM" id="MobiDB-lite"/>
    </source>
</evidence>
<dbReference type="EMBL" id="HBUF01034250">
    <property type="protein sequence ID" value="CAG6615899.1"/>
    <property type="molecule type" value="Transcribed_RNA"/>
</dbReference>
<sequence>MKMILLIFFDLILLKVIVCCNPLELKVNAQCLIGKDKNCHMMKVTMMDCPSMRIAMKKIEKKTRHTSIHKRNCCPSKLNRVLWIELWRDQKNSMSKRTKSTCVRRRKRNEREEKETRRRKERRNMKKRKRR</sequence>
<dbReference type="EMBL" id="HBUF01034251">
    <property type="protein sequence ID" value="CAG6615901.1"/>
    <property type="molecule type" value="Transcribed_RNA"/>
</dbReference>
<protein>
    <submittedName>
        <fullName evidence="3">Uncharacterized protein</fullName>
    </submittedName>
</protein>
<dbReference type="EMBL" id="HBUF01347119">
    <property type="protein sequence ID" value="CAG6710463.1"/>
    <property type="molecule type" value="Transcribed_RNA"/>
</dbReference>
<dbReference type="EMBL" id="HBUF01347120">
    <property type="protein sequence ID" value="CAG6710466.1"/>
    <property type="molecule type" value="Transcribed_RNA"/>
</dbReference>
<feature type="chain" id="PRO_5036262537" evidence="2">
    <location>
        <begin position="20"/>
        <end position="131"/>
    </location>
</feature>